<gene>
    <name evidence="5" type="ORF">MYCIT1_LOCUS30743</name>
</gene>
<dbReference type="AlphaFoldDB" id="A0AAD2HSH5"/>
<evidence type="ECO:0000256" key="3">
    <source>
        <dbReference type="SAM" id="MobiDB-lite"/>
    </source>
</evidence>
<comment type="caution">
    <text evidence="5">The sequence shown here is derived from an EMBL/GenBank/DDBJ whole genome shotgun (WGS) entry which is preliminary data.</text>
</comment>
<evidence type="ECO:0000313" key="5">
    <source>
        <dbReference type="EMBL" id="CAK5280264.1"/>
    </source>
</evidence>
<evidence type="ECO:0000313" key="6">
    <source>
        <dbReference type="Proteomes" id="UP001295794"/>
    </source>
</evidence>
<comment type="subcellular location">
    <subcellularLocation>
        <location evidence="1">Nucleus</location>
    </subcellularLocation>
</comment>
<accession>A0AAD2HSH5</accession>
<evidence type="ECO:0000256" key="2">
    <source>
        <dbReference type="ARBA" id="ARBA00023242"/>
    </source>
</evidence>
<dbReference type="InterPro" id="IPR004827">
    <property type="entry name" value="bZIP"/>
</dbReference>
<dbReference type="PROSITE" id="PS00036">
    <property type="entry name" value="BZIP_BASIC"/>
    <property type="match status" value="1"/>
</dbReference>
<keyword evidence="6" id="KW-1185">Reference proteome</keyword>
<feature type="region of interest" description="Disordered" evidence="3">
    <location>
        <begin position="1"/>
        <end position="62"/>
    </location>
</feature>
<dbReference type="EMBL" id="CAVNYO010000440">
    <property type="protein sequence ID" value="CAK5280264.1"/>
    <property type="molecule type" value="Genomic_DNA"/>
</dbReference>
<feature type="domain" description="BZIP" evidence="4">
    <location>
        <begin position="47"/>
        <end position="61"/>
    </location>
</feature>
<dbReference type="Gene3D" id="1.20.5.170">
    <property type="match status" value="1"/>
</dbReference>
<sequence length="448" mass="49191">MDPPSPQLWATASREWYIPPKPKPGRKPKKDVAPPAAQSSEVDAKGRRVQNRAAQRAFRERKQTQLADLQARVQSYEQGEVQRNLALQNVALRLKQENDTLRQENAALKERLAHAEQERNLAQDIAREAADRKRYRDDSPASSIGSSQRKKHKVDHREPDVQAPRFAQSYISSPTSMVSSPDSLGSTETCFSSVPFDSHQDTFHAAAFPGLKTEPSSFPAFDCGFCSDNSLCVCRDVFQPLPEVKMALSNDPSIIVLDNPAPVNEPSILDNLPPYQPPVPLRIRPKGTRPTNPIFEITPACSGDPANCPACADDSFGKAFCEKISTLPPCGDCSCPSVADTMPDGNMADSSPPPETMPTSDAWRRLKSHPNVSFSDLDMLADVVARRSKCTGPRVLLSPEPEAGSSSDQPILLTDPHASYRQQQLVREVSADAVREALCLLDGKYIPQ</sequence>
<dbReference type="CDD" id="cd14688">
    <property type="entry name" value="bZIP_YAP"/>
    <property type="match status" value="1"/>
</dbReference>
<feature type="compositionally biased region" description="Basic and acidic residues" evidence="3">
    <location>
        <begin position="128"/>
        <end position="139"/>
    </location>
</feature>
<proteinExistence type="predicted"/>
<dbReference type="Proteomes" id="UP001295794">
    <property type="component" value="Unassembled WGS sequence"/>
</dbReference>
<dbReference type="PANTHER" id="PTHR40621:SF7">
    <property type="entry name" value="BZIP DOMAIN-CONTAINING PROTEIN"/>
    <property type="match status" value="1"/>
</dbReference>
<feature type="region of interest" description="Disordered" evidence="3">
    <location>
        <begin position="128"/>
        <end position="162"/>
    </location>
</feature>
<keyword evidence="2" id="KW-0539">Nucleus</keyword>
<dbReference type="Pfam" id="PF10297">
    <property type="entry name" value="Hap4_Hap_bind"/>
    <property type="match status" value="1"/>
</dbReference>
<dbReference type="SMART" id="SM00338">
    <property type="entry name" value="BRLZ"/>
    <property type="match status" value="1"/>
</dbReference>
<reference evidence="5" key="1">
    <citation type="submission" date="2023-11" db="EMBL/GenBank/DDBJ databases">
        <authorList>
            <person name="De Vega J J."/>
            <person name="De Vega J J."/>
        </authorList>
    </citation>
    <scope>NUCLEOTIDE SEQUENCE</scope>
</reference>
<dbReference type="InterPro" id="IPR018287">
    <property type="entry name" value="Hap4_TF_heteromerisation"/>
</dbReference>
<dbReference type="PANTHER" id="PTHR40621">
    <property type="entry name" value="TRANSCRIPTION FACTOR KAPC-RELATED"/>
    <property type="match status" value="1"/>
</dbReference>
<dbReference type="SUPFAM" id="SSF57959">
    <property type="entry name" value="Leucine zipper domain"/>
    <property type="match status" value="1"/>
</dbReference>
<evidence type="ECO:0000259" key="4">
    <source>
        <dbReference type="PROSITE" id="PS00036"/>
    </source>
</evidence>
<protein>
    <recommendedName>
        <fullName evidence="4">BZIP domain-containing protein</fullName>
    </recommendedName>
</protein>
<dbReference type="GO" id="GO:0090575">
    <property type="term" value="C:RNA polymerase II transcription regulator complex"/>
    <property type="evidence" value="ECO:0007669"/>
    <property type="project" value="TreeGrafter"/>
</dbReference>
<dbReference type="GO" id="GO:0001228">
    <property type="term" value="F:DNA-binding transcription activator activity, RNA polymerase II-specific"/>
    <property type="evidence" value="ECO:0007669"/>
    <property type="project" value="TreeGrafter"/>
</dbReference>
<dbReference type="InterPro" id="IPR046347">
    <property type="entry name" value="bZIP_sf"/>
</dbReference>
<dbReference type="InterPro" id="IPR050936">
    <property type="entry name" value="AP-1-like"/>
</dbReference>
<feature type="region of interest" description="Disordered" evidence="3">
    <location>
        <begin position="394"/>
        <end position="413"/>
    </location>
</feature>
<name>A0AAD2HSH5_9AGAR</name>
<organism evidence="5 6">
    <name type="scientific">Mycena citricolor</name>
    <dbReference type="NCBI Taxonomy" id="2018698"/>
    <lineage>
        <taxon>Eukaryota</taxon>
        <taxon>Fungi</taxon>
        <taxon>Dikarya</taxon>
        <taxon>Basidiomycota</taxon>
        <taxon>Agaricomycotina</taxon>
        <taxon>Agaricomycetes</taxon>
        <taxon>Agaricomycetidae</taxon>
        <taxon>Agaricales</taxon>
        <taxon>Marasmiineae</taxon>
        <taxon>Mycenaceae</taxon>
        <taxon>Mycena</taxon>
    </lineage>
</organism>
<dbReference type="GO" id="GO:0000976">
    <property type="term" value="F:transcription cis-regulatory region binding"/>
    <property type="evidence" value="ECO:0007669"/>
    <property type="project" value="InterPro"/>
</dbReference>
<evidence type="ECO:0000256" key="1">
    <source>
        <dbReference type="ARBA" id="ARBA00004123"/>
    </source>
</evidence>